<dbReference type="AlphaFoldDB" id="A0A8X6XFJ8"/>
<accession>A0A8X6XFJ8</accession>
<dbReference type="EMBL" id="BMAV01008686">
    <property type="protein sequence ID" value="GFY52408.1"/>
    <property type="molecule type" value="Genomic_DNA"/>
</dbReference>
<evidence type="ECO:0000313" key="3">
    <source>
        <dbReference type="Proteomes" id="UP000886998"/>
    </source>
</evidence>
<feature type="compositionally biased region" description="Basic residues" evidence="1">
    <location>
        <begin position="17"/>
        <end position="29"/>
    </location>
</feature>
<proteinExistence type="predicted"/>
<gene>
    <name evidence="2" type="ORF">TNIN_435001</name>
</gene>
<evidence type="ECO:0000256" key="1">
    <source>
        <dbReference type="SAM" id="MobiDB-lite"/>
    </source>
</evidence>
<reference evidence="2" key="1">
    <citation type="submission" date="2020-08" db="EMBL/GenBank/DDBJ databases">
        <title>Multicomponent nature underlies the extraordinary mechanical properties of spider dragline silk.</title>
        <authorList>
            <person name="Kono N."/>
            <person name="Nakamura H."/>
            <person name="Mori M."/>
            <person name="Yoshida Y."/>
            <person name="Ohtoshi R."/>
            <person name="Malay A.D."/>
            <person name="Moran D.A.P."/>
            <person name="Tomita M."/>
            <person name="Numata K."/>
            <person name="Arakawa K."/>
        </authorList>
    </citation>
    <scope>NUCLEOTIDE SEQUENCE</scope>
</reference>
<organism evidence="2 3">
    <name type="scientific">Trichonephila inaurata madagascariensis</name>
    <dbReference type="NCBI Taxonomy" id="2747483"/>
    <lineage>
        <taxon>Eukaryota</taxon>
        <taxon>Metazoa</taxon>
        <taxon>Ecdysozoa</taxon>
        <taxon>Arthropoda</taxon>
        <taxon>Chelicerata</taxon>
        <taxon>Arachnida</taxon>
        <taxon>Araneae</taxon>
        <taxon>Araneomorphae</taxon>
        <taxon>Entelegynae</taxon>
        <taxon>Araneoidea</taxon>
        <taxon>Nephilidae</taxon>
        <taxon>Trichonephila</taxon>
        <taxon>Trichonephila inaurata</taxon>
    </lineage>
</organism>
<name>A0A8X6XFJ8_9ARAC</name>
<keyword evidence="3" id="KW-1185">Reference proteome</keyword>
<feature type="region of interest" description="Disordered" evidence="1">
    <location>
        <begin position="12"/>
        <end position="60"/>
    </location>
</feature>
<comment type="caution">
    <text evidence="2">The sequence shown here is derived from an EMBL/GenBank/DDBJ whole genome shotgun (WGS) entry which is preliminary data.</text>
</comment>
<protein>
    <submittedName>
        <fullName evidence="2">Uncharacterized protein</fullName>
    </submittedName>
</protein>
<feature type="region of interest" description="Disordered" evidence="1">
    <location>
        <begin position="74"/>
        <end position="98"/>
    </location>
</feature>
<sequence length="160" mass="17503">MKCANCSGAHVANWSRCPKHPTNAKKKGRNNNSKKGPRPNNKTVKKHEVTQAPRPDISKARKFTQNLNYASAVQNLIPQEHVSPPPATTPPTPAPSEEASINAGLLKDLLILIEDTQCVDKQIFCMAFKNSLPALRSASAGVDKTYIIFEACCRLRSSQP</sequence>
<feature type="compositionally biased region" description="Pro residues" evidence="1">
    <location>
        <begin position="83"/>
        <end position="94"/>
    </location>
</feature>
<evidence type="ECO:0000313" key="2">
    <source>
        <dbReference type="EMBL" id="GFY52408.1"/>
    </source>
</evidence>
<dbReference type="Proteomes" id="UP000886998">
    <property type="component" value="Unassembled WGS sequence"/>
</dbReference>